<gene>
    <name evidence="2" type="ORF">Bpfe_011607</name>
</gene>
<feature type="compositionally biased region" description="Basic and acidic residues" evidence="1">
    <location>
        <begin position="1"/>
        <end position="11"/>
    </location>
</feature>
<feature type="non-terminal residue" evidence="2">
    <location>
        <position position="1"/>
    </location>
</feature>
<reference evidence="2" key="2">
    <citation type="submission" date="2023-04" db="EMBL/GenBank/DDBJ databases">
        <authorList>
            <person name="Bu L."/>
            <person name="Lu L."/>
            <person name="Laidemitt M.R."/>
            <person name="Zhang S.M."/>
            <person name="Mutuku M."/>
            <person name="Mkoji G."/>
            <person name="Steinauer M."/>
            <person name="Loker E.S."/>
        </authorList>
    </citation>
    <scope>NUCLEOTIDE SEQUENCE</scope>
    <source>
        <strain evidence="2">KasaAsao</strain>
        <tissue evidence="2">Whole Snail</tissue>
    </source>
</reference>
<dbReference type="EMBL" id="JASAOG010000045">
    <property type="protein sequence ID" value="KAK0058997.1"/>
    <property type="molecule type" value="Genomic_DNA"/>
</dbReference>
<comment type="caution">
    <text evidence="2">The sequence shown here is derived from an EMBL/GenBank/DDBJ whole genome shotgun (WGS) entry which is preliminary data.</text>
</comment>
<sequence>KDAHGNVRAEEVEIWDPTIPDGPPPPVPETPSRIPFATPPIPEEEEDYKS</sequence>
<feature type="region of interest" description="Disordered" evidence="1">
    <location>
        <begin position="1"/>
        <end position="50"/>
    </location>
</feature>
<keyword evidence="2" id="KW-0675">Receptor</keyword>
<accession>A0AAD8FBM9</accession>
<evidence type="ECO:0000256" key="1">
    <source>
        <dbReference type="SAM" id="MobiDB-lite"/>
    </source>
</evidence>
<protein>
    <submittedName>
        <fullName evidence="2">Short transient receptor potential channel 3-like isoform X8</fullName>
    </submittedName>
</protein>
<reference evidence="2" key="1">
    <citation type="journal article" date="2023" name="PLoS Negl. Trop. Dis.">
        <title>A genome sequence for Biomphalaria pfeifferi, the major vector snail for the human-infecting parasite Schistosoma mansoni.</title>
        <authorList>
            <person name="Bu L."/>
            <person name="Lu L."/>
            <person name="Laidemitt M.R."/>
            <person name="Zhang S.M."/>
            <person name="Mutuku M."/>
            <person name="Mkoji G."/>
            <person name="Steinauer M."/>
            <person name="Loker E.S."/>
        </authorList>
    </citation>
    <scope>NUCLEOTIDE SEQUENCE</scope>
    <source>
        <strain evidence="2">KasaAsao</strain>
    </source>
</reference>
<dbReference type="AlphaFoldDB" id="A0AAD8FBM9"/>
<keyword evidence="3" id="KW-1185">Reference proteome</keyword>
<name>A0AAD8FBM9_BIOPF</name>
<evidence type="ECO:0000313" key="3">
    <source>
        <dbReference type="Proteomes" id="UP001233172"/>
    </source>
</evidence>
<feature type="non-terminal residue" evidence="2">
    <location>
        <position position="50"/>
    </location>
</feature>
<feature type="compositionally biased region" description="Pro residues" evidence="1">
    <location>
        <begin position="20"/>
        <end position="29"/>
    </location>
</feature>
<evidence type="ECO:0000313" key="2">
    <source>
        <dbReference type="EMBL" id="KAK0058997.1"/>
    </source>
</evidence>
<proteinExistence type="predicted"/>
<organism evidence="2 3">
    <name type="scientific">Biomphalaria pfeifferi</name>
    <name type="common">Bloodfluke planorb</name>
    <name type="synonym">Freshwater snail</name>
    <dbReference type="NCBI Taxonomy" id="112525"/>
    <lineage>
        <taxon>Eukaryota</taxon>
        <taxon>Metazoa</taxon>
        <taxon>Spiralia</taxon>
        <taxon>Lophotrochozoa</taxon>
        <taxon>Mollusca</taxon>
        <taxon>Gastropoda</taxon>
        <taxon>Heterobranchia</taxon>
        <taxon>Euthyneura</taxon>
        <taxon>Panpulmonata</taxon>
        <taxon>Hygrophila</taxon>
        <taxon>Lymnaeoidea</taxon>
        <taxon>Planorbidae</taxon>
        <taxon>Biomphalaria</taxon>
    </lineage>
</organism>
<dbReference type="Proteomes" id="UP001233172">
    <property type="component" value="Unassembled WGS sequence"/>
</dbReference>